<evidence type="ECO:0000313" key="2">
    <source>
        <dbReference type="Proteomes" id="UP001527882"/>
    </source>
</evidence>
<evidence type="ECO:0000313" key="1">
    <source>
        <dbReference type="EMBL" id="MCZ8512432.1"/>
    </source>
</evidence>
<organism evidence="1 2">
    <name type="scientific">Paenibacillus gyeongsangnamensis</name>
    <dbReference type="NCBI Taxonomy" id="3388067"/>
    <lineage>
        <taxon>Bacteria</taxon>
        <taxon>Bacillati</taxon>
        <taxon>Bacillota</taxon>
        <taxon>Bacilli</taxon>
        <taxon>Bacillales</taxon>
        <taxon>Paenibacillaceae</taxon>
        <taxon>Paenibacillus</taxon>
    </lineage>
</organism>
<comment type="caution">
    <text evidence="1">The sequence shown here is derived from an EMBL/GenBank/DDBJ whole genome shotgun (WGS) entry which is preliminary data.</text>
</comment>
<name>A0ABT4Q6D3_9BACL</name>
<proteinExistence type="predicted"/>
<protein>
    <submittedName>
        <fullName evidence="1">Uncharacterized protein</fullName>
    </submittedName>
</protein>
<sequence length="74" mass="8633">MTKQFEIMIQAGSRSKESFVQFIAEIEIAKAFPWVIGWLDKFWTDSMSKVFFTQFWNGSIDEDILDDIEACMIA</sequence>
<reference evidence="1 2" key="1">
    <citation type="submission" date="2022-12" db="EMBL/GenBank/DDBJ databases">
        <title>Draft genome sequence of Paenibacillus sp. dW9.</title>
        <authorList>
            <person name="Choi E.-W."/>
            <person name="Kim D.-U."/>
        </authorList>
    </citation>
    <scope>NUCLEOTIDE SEQUENCE [LARGE SCALE GENOMIC DNA]</scope>
    <source>
        <strain evidence="2">dW9</strain>
    </source>
</reference>
<dbReference type="EMBL" id="JAQAGZ010000004">
    <property type="protein sequence ID" value="MCZ8512432.1"/>
    <property type="molecule type" value="Genomic_DNA"/>
</dbReference>
<accession>A0ABT4Q6D3</accession>
<dbReference type="RefSeq" id="WP_269880857.1">
    <property type="nucleotide sequence ID" value="NZ_JAQAGZ010000004.1"/>
</dbReference>
<dbReference type="Proteomes" id="UP001527882">
    <property type="component" value="Unassembled WGS sequence"/>
</dbReference>
<keyword evidence="2" id="KW-1185">Reference proteome</keyword>
<gene>
    <name evidence="1" type="ORF">O9H85_08290</name>
</gene>